<dbReference type="Pfam" id="PF13540">
    <property type="entry name" value="RCC1_2"/>
    <property type="match status" value="1"/>
</dbReference>
<evidence type="ECO:0000259" key="4">
    <source>
        <dbReference type="Pfam" id="PF25390"/>
    </source>
</evidence>
<reference evidence="5" key="2">
    <citation type="submission" date="2021-04" db="EMBL/GenBank/DDBJ databases">
        <authorList>
            <person name="Gilroy R."/>
        </authorList>
    </citation>
    <scope>NUCLEOTIDE SEQUENCE</scope>
    <source>
        <strain evidence="5">CHK192-8294</strain>
    </source>
</reference>
<reference evidence="5" key="1">
    <citation type="journal article" date="2021" name="PeerJ">
        <title>Extensive microbial diversity within the chicken gut microbiome revealed by metagenomics and culture.</title>
        <authorList>
            <person name="Gilroy R."/>
            <person name="Ravi A."/>
            <person name="Getino M."/>
            <person name="Pursley I."/>
            <person name="Horton D.L."/>
            <person name="Alikhan N.F."/>
            <person name="Baker D."/>
            <person name="Gharbi K."/>
            <person name="Hall N."/>
            <person name="Watson M."/>
            <person name="Adriaenssens E.M."/>
            <person name="Foster-Nyarko E."/>
            <person name="Jarju S."/>
            <person name="Secka A."/>
            <person name="Antonio M."/>
            <person name="Oren A."/>
            <person name="Chaudhuri R.R."/>
            <person name="La Ragione R."/>
            <person name="Hildebrand F."/>
            <person name="Pallen M.J."/>
        </authorList>
    </citation>
    <scope>NUCLEOTIDE SEQUENCE</scope>
    <source>
        <strain evidence="5">CHK192-8294</strain>
    </source>
</reference>
<dbReference type="GO" id="GO:0005737">
    <property type="term" value="C:cytoplasm"/>
    <property type="evidence" value="ECO:0007669"/>
    <property type="project" value="TreeGrafter"/>
</dbReference>
<dbReference type="InterPro" id="IPR058923">
    <property type="entry name" value="RCC1-like_dom"/>
</dbReference>
<dbReference type="InterPro" id="IPR009091">
    <property type="entry name" value="RCC1/BLIP-II"/>
</dbReference>
<dbReference type="GO" id="GO:0005085">
    <property type="term" value="F:guanyl-nucleotide exchange factor activity"/>
    <property type="evidence" value="ECO:0007669"/>
    <property type="project" value="TreeGrafter"/>
</dbReference>
<feature type="non-terminal residue" evidence="5">
    <location>
        <position position="1110"/>
    </location>
</feature>
<proteinExistence type="predicted"/>
<dbReference type="Proteomes" id="UP000823921">
    <property type="component" value="Unassembled WGS sequence"/>
</dbReference>
<keyword evidence="3" id="KW-0732">Signal</keyword>
<dbReference type="Pfam" id="PF25390">
    <property type="entry name" value="WD40_RLD"/>
    <property type="match status" value="1"/>
</dbReference>
<keyword evidence="1" id="KW-0344">Guanine-nucleotide releasing factor</keyword>
<sequence length="1110" mass="117959">MRKQIRKGLAILLTVVLVAGLLPVSAMAAGSEIQAGDRVIQSVAAGRNCGAVLTKGGAVWYWTGTNAPKKVIASGAKAIYGGHGAIYMLALMEDGSLKAWGENSQGQLGIGTAQTAATPTQVLNMESGVVCADAGSATSIGVKEDGTVWVWGRGSDYLVGTTTTGNKYAPRQASLGLQSAITTAVINDDNVLALDSDGVLWSWGSNSYGEYGNGKSGYATSNKKANRVNTPWEPAKVQSIHTFKRETRFNVSCVVTNEGDVWMWGGLNGSGEKVTTPQEMDLSNGNPVVQVEAGSESFHALDESDTLWSYSREGDGSTGNMVYDEPAAVLENVVTFSATPANAGSGSALLAVTEDGTLWKRDNSQADFYEIEGGWIEEYVPPLDPNPDPGLPEPENGVVSLSVGQDHAIALQKDGTLWGWGSNSSGQLGLESGAFDSLTPCKLMEDVAWADADSWYTMAVKTDGTLWGWGSNSYGQLGDGTNESSKTPKQIMDGVSRVYIDEQCTLILKQDDTLWACGNFQSSGVYGPNQVMEDVQQVWQDGDAFMVTDSDGALWSGSISGEPTRLVDSGVCFVAQGRYHNMAIQKDGTVWAWGSNTYGELGDGTTTQRPEPVNITESNPALANMVAADCGTYNSSFLLRKDGYLWALGRYRWNDKVSTGTMQIMDGVKSAQMNTNQDNLVLKRDGTPLGWNRNGVSSSQYSYNLCNYNEPTELLNDVYQVFFFDSQAYAVKSDGTLWAWGVNRSGILGDGTETNRTTPVQVVLEEATEPEPSEPVEVPVSRVAAGFDFSLAVKNDGTVWAWGSNSSGQLGNGTTSSYANYTKPAQVQGLDNVAAVTAGRDHSVAIQQGGVLWAWGENGSGQLGTNNSQDSYVPVRIMDGVVKAEAGPDYTMALKGDGTLWIWGSTGSMGYGNGKSSSYRPTQIMSDVKDFSAGSSAIAVVTNDGALVVWGARSAIGIKGSGFDYINDPVVEQATTVVSSGVESVSVGSDYIMYVTTAGDLYAKGSDHYGETGVGNIFGYETHYVTGGVKSVKAGIYTTLITKTDGTLWTCGMLDINAPISGLQRTPTKWRDGPVSDMDLSFGSTLDEQYGHGLLVQGDVLYTWGGNLVG</sequence>
<evidence type="ECO:0000313" key="5">
    <source>
        <dbReference type="EMBL" id="HJB79555.1"/>
    </source>
</evidence>
<comment type="caution">
    <text evidence="5">The sequence shown here is derived from an EMBL/GenBank/DDBJ whole genome shotgun (WGS) entry which is preliminary data.</text>
</comment>
<name>A0A9D2MKU8_9FIRM</name>
<protein>
    <recommendedName>
        <fullName evidence="4">RCC1-like domain-containing protein</fullName>
    </recommendedName>
</protein>
<accession>A0A9D2MKU8</accession>
<organism evidence="5 6">
    <name type="scientific">Candidatus Flavonifractor intestinigallinarum</name>
    <dbReference type="NCBI Taxonomy" id="2838586"/>
    <lineage>
        <taxon>Bacteria</taxon>
        <taxon>Bacillati</taxon>
        <taxon>Bacillota</taxon>
        <taxon>Clostridia</taxon>
        <taxon>Eubacteriales</taxon>
        <taxon>Oscillospiraceae</taxon>
        <taxon>Flavonifractor</taxon>
    </lineage>
</organism>
<feature type="signal peptide" evidence="3">
    <location>
        <begin position="1"/>
        <end position="28"/>
    </location>
</feature>
<evidence type="ECO:0000313" key="6">
    <source>
        <dbReference type="Proteomes" id="UP000823921"/>
    </source>
</evidence>
<dbReference type="PANTHER" id="PTHR45982:SF1">
    <property type="entry name" value="REGULATOR OF CHROMOSOME CONDENSATION"/>
    <property type="match status" value="1"/>
</dbReference>
<evidence type="ECO:0000256" key="1">
    <source>
        <dbReference type="ARBA" id="ARBA00022658"/>
    </source>
</evidence>
<evidence type="ECO:0000256" key="2">
    <source>
        <dbReference type="ARBA" id="ARBA00022737"/>
    </source>
</evidence>
<dbReference type="EMBL" id="DWXO01000012">
    <property type="protein sequence ID" value="HJB79555.1"/>
    <property type="molecule type" value="Genomic_DNA"/>
</dbReference>
<dbReference type="PRINTS" id="PR00633">
    <property type="entry name" value="RCCNDNSATION"/>
</dbReference>
<feature type="domain" description="RCC1-like" evidence="4">
    <location>
        <begin position="711"/>
        <end position="951"/>
    </location>
</feature>
<keyword evidence="2" id="KW-0677">Repeat</keyword>
<dbReference type="PROSITE" id="PS00626">
    <property type="entry name" value="RCC1_2"/>
    <property type="match status" value="1"/>
</dbReference>
<dbReference type="SUPFAM" id="SSF50985">
    <property type="entry name" value="RCC1/BLIP-II"/>
    <property type="match status" value="4"/>
</dbReference>
<dbReference type="InterPro" id="IPR051553">
    <property type="entry name" value="Ran_GTPase-activating"/>
</dbReference>
<dbReference type="Gene3D" id="2.130.10.30">
    <property type="entry name" value="Regulator of chromosome condensation 1/beta-lactamase-inhibitor protein II"/>
    <property type="match status" value="5"/>
</dbReference>
<dbReference type="InterPro" id="IPR000408">
    <property type="entry name" value="Reg_chr_condens"/>
</dbReference>
<gene>
    <name evidence="5" type="ORF">H9712_01065</name>
</gene>
<dbReference type="Pfam" id="PF00415">
    <property type="entry name" value="RCC1"/>
    <property type="match status" value="3"/>
</dbReference>
<feature type="chain" id="PRO_5039578422" description="RCC1-like domain-containing protein" evidence="3">
    <location>
        <begin position="29"/>
        <end position="1110"/>
    </location>
</feature>
<dbReference type="AlphaFoldDB" id="A0A9D2MKU8"/>
<dbReference type="PROSITE" id="PS50012">
    <property type="entry name" value="RCC1_3"/>
    <property type="match status" value="8"/>
</dbReference>
<evidence type="ECO:0000256" key="3">
    <source>
        <dbReference type="SAM" id="SignalP"/>
    </source>
</evidence>
<dbReference type="PANTHER" id="PTHR45982">
    <property type="entry name" value="REGULATOR OF CHROMOSOME CONDENSATION"/>
    <property type="match status" value="1"/>
</dbReference>